<sequence>MRVPSNLKLIQKILSKIFAYLILTAGALVMVAPFLWMITTSLKPERFVFSPPYLFPVYFEWENYFTAFKAAPFQRYYLNTVVMAIGITIGQVFFSSLAAYAFARLRFPGRELVFLIFLGTMLVPLHVTLIPSYLIIQKLNWINSYQALIVPRLVSAFGIFLMRQYYLSIPKDLDEAALIDGASRLTIWWKIILPLSGPALATLGIFAFLFAWNDFLWPLVVLNSPEMYTVQLGLAMFQGKYGTRWHLLMAGTVTATIPVIIAFLMGQNRFIEGITTTGLKG</sequence>
<dbReference type="PROSITE" id="PS50928">
    <property type="entry name" value="ABC_TM1"/>
    <property type="match status" value="1"/>
</dbReference>
<evidence type="ECO:0000256" key="6">
    <source>
        <dbReference type="ARBA" id="ARBA00023136"/>
    </source>
</evidence>
<feature type="domain" description="ABC transmembrane type-1" evidence="8">
    <location>
        <begin position="77"/>
        <end position="266"/>
    </location>
</feature>
<dbReference type="EMBL" id="JAUHMF010000003">
    <property type="protein sequence ID" value="MDT8899443.1"/>
    <property type="molecule type" value="Genomic_DNA"/>
</dbReference>
<keyword evidence="2 7" id="KW-0813">Transport</keyword>
<evidence type="ECO:0000313" key="10">
    <source>
        <dbReference type="Proteomes" id="UP001254165"/>
    </source>
</evidence>
<name>A0ABU3NRH8_9CHLR</name>
<keyword evidence="3" id="KW-1003">Cell membrane</keyword>
<evidence type="ECO:0000259" key="8">
    <source>
        <dbReference type="PROSITE" id="PS50928"/>
    </source>
</evidence>
<evidence type="ECO:0000256" key="7">
    <source>
        <dbReference type="RuleBase" id="RU363032"/>
    </source>
</evidence>
<accession>A0ABU3NRH8</accession>
<comment type="similarity">
    <text evidence="7">Belongs to the binding-protein-dependent transport system permease family.</text>
</comment>
<dbReference type="Pfam" id="PF00528">
    <property type="entry name" value="BPD_transp_1"/>
    <property type="match status" value="1"/>
</dbReference>
<dbReference type="InterPro" id="IPR000515">
    <property type="entry name" value="MetI-like"/>
</dbReference>
<dbReference type="InterPro" id="IPR035906">
    <property type="entry name" value="MetI-like_sf"/>
</dbReference>
<evidence type="ECO:0000256" key="5">
    <source>
        <dbReference type="ARBA" id="ARBA00022989"/>
    </source>
</evidence>
<proteinExistence type="inferred from homology"/>
<gene>
    <name evidence="9" type="ORF">QYE77_14355</name>
</gene>
<keyword evidence="6 7" id="KW-0472">Membrane</keyword>
<evidence type="ECO:0000256" key="3">
    <source>
        <dbReference type="ARBA" id="ARBA00022475"/>
    </source>
</evidence>
<dbReference type="PANTHER" id="PTHR43744:SF12">
    <property type="entry name" value="ABC TRANSPORTER PERMEASE PROTEIN MG189-RELATED"/>
    <property type="match status" value="1"/>
</dbReference>
<evidence type="ECO:0000256" key="2">
    <source>
        <dbReference type="ARBA" id="ARBA00022448"/>
    </source>
</evidence>
<dbReference type="Gene3D" id="1.10.3720.10">
    <property type="entry name" value="MetI-like"/>
    <property type="match status" value="1"/>
</dbReference>
<feature type="transmembrane region" description="Helical" evidence="7">
    <location>
        <begin position="148"/>
        <end position="166"/>
    </location>
</feature>
<feature type="transmembrane region" description="Helical" evidence="7">
    <location>
        <begin position="245"/>
        <end position="265"/>
    </location>
</feature>
<keyword evidence="5 7" id="KW-1133">Transmembrane helix</keyword>
<evidence type="ECO:0000256" key="1">
    <source>
        <dbReference type="ARBA" id="ARBA00004651"/>
    </source>
</evidence>
<evidence type="ECO:0000313" key="9">
    <source>
        <dbReference type="EMBL" id="MDT8899443.1"/>
    </source>
</evidence>
<dbReference type="CDD" id="cd06261">
    <property type="entry name" value="TM_PBP2"/>
    <property type="match status" value="1"/>
</dbReference>
<dbReference type="Proteomes" id="UP001254165">
    <property type="component" value="Unassembled WGS sequence"/>
</dbReference>
<keyword evidence="4 7" id="KW-0812">Transmembrane</keyword>
<evidence type="ECO:0000256" key="4">
    <source>
        <dbReference type="ARBA" id="ARBA00022692"/>
    </source>
</evidence>
<feature type="transmembrane region" description="Helical" evidence="7">
    <location>
        <begin position="112"/>
        <end position="136"/>
    </location>
</feature>
<feature type="transmembrane region" description="Helical" evidence="7">
    <location>
        <begin position="187"/>
        <end position="212"/>
    </location>
</feature>
<comment type="caution">
    <text evidence="9">The sequence shown here is derived from an EMBL/GenBank/DDBJ whole genome shotgun (WGS) entry which is preliminary data.</text>
</comment>
<comment type="subcellular location">
    <subcellularLocation>
        <location evidence="1 7">Cell membrane</location>
        <topology evidence="1 7">Multi-pass membrane protein</topology>
    </subcellularLocation>
</comment>
<reference evidence="9 10" key="1">
    <citation type="submission" date="2023-07" db="EMBL/GenBank/DDBJ databases">
        <title>Novel species of Thermanaerothrix with wide hydrolytic capabilities.</title>
        <authorList>
            <person name="Zayulina K.S."/>
            <person name="Podosokorskaya O.A."/>
            <person name="Elcheninov A.G."/>
        </authorList>
    </citation>
    <scope>NUCLEOTIDE SEQUENCE [LARGE SCALE GENOMIC DNA]</scope>
    <source>
        <strain evidence="9 10">4228-RoL</strain>
    </source>
</reference>
<keyword evidence="10" id="KW-1185">Reference proteome</keyword>
<dbReference type="RefSeq" id="WP_315626168.1">
    <property type="nucleotide sequence ID" value="NZ_JAUHMF010000003.1"/>
</dbReference>
<dbReference type="SUPFAM" id="SSF161098">
    <property type="entry name" value="MetI-like"/>
    <property type="match status" value="1"/>
</dbReference>
<feature type="transmembrane region" description="Helical" evidence="7">
    <location>
        <begin position="17"/>
        <end position="38"/>
    </location>
</feature>
<organism evidence="9 10">
    <name type="scientific">Thermanaerothrix solaris</name>
    <dbReference type="NCBI Taxonomy" id="3058434"/>
    <lineage>
        <taxon>Bacteria</taxon>
        <taxon>Bacillati</taxon>
        <taxon>Chloroflexota</taxon>
        <taxon>Anaerolineae</taxon>
        <taxon>Anaerolineales</taxon>
        <taxon>Anaerolineaceae</taxon>
        <taxon>Thermanaerothrix</taxon>
    </lineage>
</organism>
<dbReference type="PANTHER" id="PTHR43744">
    <property type="entry name" value="ABC TRANSPORTER PERMEASE PROTEIN MG189-RELATED-RELATED"/>
    <property type="match status" value="1"/>
</dbReference>
<feature type="transmembrane region" description="Helical" evidence="7">
    <location>
        <begin position="76"/>
        <end position="100"/>
    </location>
</feature>
<protein>
    <submittedName>
        <fullName evidence="9">Carbohydrate ABC transporter permease</fullName>
    </submittedName>
</protein>